<evidence type="ECO:0008006" key="3">
    <source>
        <dbReference type="Google" id="ProtNLM"/>
    </source>
</evidence>
<feature type="transmembrane region" description="Helical" evidence="1">
    <location>
        <begin position="173"/>
        <end position="197"/>
    </location>
</feature>
<feature type="transmembrane region" description="Helical" evidence="1">
    <location>
        <begin position="101"/>
        <end position="122"/>
    </location>
</feature>
<name>A0A485M2D5_9ZZZZ</name>
<dbReference type="PANTHER" id="PTHR41324">
    <property type="entry name" value="MEMBRANE PROTEIN-RELATED"/>
    <property type="match status" value="1"/>
</dbReference>
<proteinExistence type="predicted"/>
<keyword evidence="1" id="KW-0812">Transmembrane</keyword>
<protein>
    <recommendedName>
        <fullName evidence="3">DUF2232 domain-containing protein</fullName>
    </recommendedName>
</protein>
<keyword evidence="1" id="KW-0472">Membrane</keyword>
<organism evidence="2">
    <name type="scientific">anaerobic digester metagenome</name>
    <dbReference type="NCBI Taxonomy" id="1263854"/>
    <lineage>
        <taxon>unclassified sequences</taxon>
        <taxon>metagenomes</taxon>
        <taxon>ecological metagenomes</taxon>
    </lineage>
</organism>
<feature type="transmembrane region" description="Helical" evidence="1">
    <location>
        <begin position="53"/>
        <end position="80"/>
    </location>
</feature>
<keyword evidence="1" id="KW-1133">Transmembrane helix</keyword>
<dbReference type="InterPro" id="IPR018710">
    <property type="entry name" value="DUF2232"/>
</dbReference>
<dbReference type="Pfam" id="PF09991">
    <property type="entry name" value="DUF2232"/>
    <property type="match status" value="1"/>
</dbReference>
<reference evidence="2" key="1">
    <citation type="submission" date="2019-03" db="EMBL/GenBank/DDBJ databases">
        <authorList>
            <person name="Hao L."/>
        </authorList>
    </citation>
    <scope>NUCLEOTIDE SEQUENCE</scope>
</reference>
<dbReference type="EMBL" id="CAADRM010000095">
    <property type="protein sequence ID" value="VFU14808.1"/>
    <property type="molecule type" value="Genomic_DNA"/>
</dbReference>
<dbReference type="AlphaFoldDB" id="A0A485M2D5"/>
<accession>A0A485M2D5</accession>
<feature type="transmembrane region" description="Helical" evidence="1">
    <location>
        <begin position="12"/>
        <end position="41"/>
    </location>
</feature>
<sequence>MPLLQRGPKTLLITTGVFLFIGVLVVVATAQVMLFALFVPVLYAVFSDQVHRWFTYFLAAAIPVTFAVAPGFIEGVVLYASLIASGSLIRRFLNSRNAGMAVFVPSCLVFFLFVLSVGITAIQEGILFQAVVSRWVGEVMNQVALVYNQILPPGELAEFRVSRAAMENRITQLFWGIIASSVMSVMWLNVLIAAQVLKTVKLRHWKCPDWMVGFFIAAGIFILVNYDVIRILGFNLMIVVSQIYFFQGLAIVTAFLTGYNWSKVVRWVVYILIFSQIYIMIAVTALGLFDTWFNFRNRIRSSEGER</sequence>
<feature type="transmembrane region" description="Helical" evidence="1">
    <location>
        <begin position="268"/>
        <end position="289"/>
    </location>
</feature>
<evidence type="ECO:0000313" key="2">
    <source>
        <dbReference type="EMBL" id="VFU14808.1"/>
    </source>
</evidence>
<evidence type="ECO:0000256" key="1">
    <source>
        <dbReference type="SAM" id="Phobius"/>
    </source>
</evidence>
<dbReference type="PANTHER" id="PTHR41324:SF1">
    <property type="entry name" value="DUF2232 DOMAIN-CONTAINING PROTEIN"/>
    <property type="match status" value="1"/>
</dbReference>
<feature type="transmembrane region" description="Helical" evidence="1">
    <location>
        <begin position="209"/>
        <end position="226"/>
    </location>
</feature>
<gene>
    <name evidence="2" type="ORF">SCFA_320006</name>
</gene>
<feature type="transmembrane region" description="Helical" evidence="1">
    <location>
        <begin position="232"/>
        <end position="256"/>
    </location>
</feature>